<keyword evidence="1" id="KW-0051">Antiviral defense</keyword>
<gene>
    <name evidence="2" type="ORF">MEBOL_005934</name>
</gene>
<dbReference type="InterPro" id="IPR006116">
    <property type="entry name" value="NT_2-5OAS_ClassI-CCAase"/>
</dbReference>
<dbReference type="Gene3D" id="3.30.460.10">
    <property type="entry name" value="Beta Polymerase, domain 2"/>
    <property type="match status" value="1"/>
</dbReference>
<accession>A0A250IL22</accession>
<dbReference type="KEGG" id="mbd:MEBOL_005934"/>
<proteinExistence type="predicted"/>
<dbReference type="SUPFAM" id="SSF81301">
    <property type="entry name" value="Nucleotidyltransferase"/>
    <property type="match status" value="1"/>
</dbReference>
<dbReference type="OrthoDB" id="2082416at2"/>
<dbReference type="RefSeq" id="WP_095980627.1">
    <property type="nucleotide sequence ID" value="NZ_CP022163.1"/>
</dbReference>
<name>A0A250IL22_9BACT</name>
<dbReference type="Proteomes" id="UP000217289">
    <property type="component" value="Chromosome"/>
</dbReference>
<reference evidence="2 3" key="1">
    <citation type="submission" date="2017-06" db="EMBL/GenBank/DDBJ databases">
        <authorList>
            <person name="Kim H.J."/>
            <person name="Triplett B.A."/>
        </authorList>
    </citation>
    <scope>NUCLEOTIDE SEQUENCE [LARGE SCALE GENOMIC DNA]</scope>
    <source>
        <strain evidence="2 3">DSM 14713</strain>
    </source>
</reference>
<evidence type="ECO:0000313" key="3">
    <source>
        <dbReference type="Proteomes" id="UP000217289"/>
    </source>
</evidence>
<dbReference type="Pfam" id="PF18144">
    <property type="entry name" value="SMODS"/>
    <property type="match status" value="1"/>
</dbReference>
<dbReference type="GO" id="GO:0051607">
    <property type="term" value="P:defense response to virus"/>
    <property type="evidence" value="ECO:0007669"/>
    <property type="project" value="UniProtKB-KW"/>
</dbReference>
<dbReference type="EMBL" id="CP022163">
    <property type="protein sequence ID" value="ATB32455.1"/>
    <property type="molecule type" value="Genomic_DNA"/>
</dbReference>
<keyword evidence="3" id="KW-1185">Reference proteome</keyword>
<sequence>MQVRQAVHDFISALELTTAERTTASDQHKFLRDGLASRLEIEPDHYPFLTGSYARSTAIRPLKDIDLFCVLKRTPSLAPHISSPMDALKTVRRALEDQYPGKTADPQNRSVNISFSTTGIAYDVVPAFLDEGDNEIFWIPDLQAKTWIRSNPRIHERMSVDANEAAGKELKPLTKAVKHWNRRQMDGKRLRSFHIEVMIWDVLVAKPENRLDGLIQIFEGLASRVYLDTLDPAALGPPINQGMSDAEKTAAKTQLQQAAATLKEARELAQTGYTERAHYLLYGIFGDPYPEKGKEGRSVVTGVSASLPSAPDGHGSRFG</sequence>
<evidence type="ECO:0008006" key="4">
    <source>
        <dbReference type="Google" id="ProtNLM"/>
    </source>
</evidence>
<evidence type="ECO:0000256" key="1">
    <source>
        <dbReference type="ARBA" id="ARBA00023118"/>
    </source>
</evidence>
<dbReference type="CDD" id="cd05400">
    <property type="entry name" value="NT_2-5OAS_ClassI-CCAase"/>
    <property type="match status" value="1"/>
</dbReference>
<organism evidence="2 3">
    <name type="scientific">Melittangium boletus DSM 14713</name>
    <dbReference type="NCBI Taxonomy" id="1294270"/>
    <lineage>
        <taxon>Bacteria</taxon>
        <taxon>Pseudomonadati</taxon>
        <taxon>Myxococcota</taxon>
        <taxon>Myxococcia</taxon>
        <taxon>Myxococcales</taxon>
        <taxon>Cystobacterineae</taxon>
        <taxon>Archangiaceae</taxon>
        <taxon>Melittangium</taxon>
    </lineage>
</organism>
<dbReference type="GO" id="GO:0016779">
    <property type="term" value="F:nucleotidyltransferase activity"/>
    <property type="evidence" value="ECO:0007669"/>
    <property type="project" value="InterPro"/>
</dbReference>
<dbReference type="InterPro" id="IPR043519">
    <property type="entry name" value="NT_sf"/>
</dbReference>
<dbReference type="AlphaFoldDB" id="A0A250IL22"/>
<protein>
    <recommendedName>
        <fullName evidence="4">Nucleotidyltransferase</fullName>
    </recommendedName>
</protein>
<evidence type="ECO:0000313" key="2">
    <source>
        <dbReference type="EMBL" id="ATB32455.1"/>
    </source>
</evidence>